<feature type="region of interest" description="Disordered" evidence="1">
    <location>
        <begin position="97"/>
        <end position="124"/>
    </location>
</feature>
<evidence type="ECO:0000313" key="3">
    <source>
        <dbReference type="Proteomes" id="UP000198211"/>
    </source>
</evidence>
<evidence type="ECO:0000256" key="1">
    <source>
        <dbReference type="SAM" id="MobiDB-lite"/>
    </source>
</evidence>
<dbReference type="OrthoDB" id="128511at2759"/>
<accession>A0A225V199</accession>
<keyword evidence="3" id="KW-1185">Reference proteome</keyword>
<comment type="caution">
    <text evidence="2">The sequence shown here is derived from an EMBL/GenBank/DDBJ whole genome shotgun (WGS) entry which is preliminary data.</text>
</comment>
<sequence length="124" mass="13786">MVQRLRKGQDDNRYLILDLDLLPQLEGVTCSPFGAVPKGEEDLSIDARVIHDLSYPKGTSVNEQVQDEPTIIVTYDGAAVLARRILDVEHELPGSARMATGDVTGVFRNSPSQRRSRDHHQANH</sequence>
<dbReference type="Proteomes" id="UP000198211">
    <property type="component" value="Unassembled WGS sequence"/>
</dbReference>
<name>A0A225V199_9STRA</name>
<reference evidence="3" key="1">
    <citation type="submission" date="2017-03" db="EMBL/GenBank/DDBJ databases">
        <title>Phytopthora megakarya and P. palmivora, two closely related causual agents of cacao black pod achieved similar genome size and gene model numbers by different mechanisms.</title>
        <authorList>
            <person name="Ali S."/>
            <person name="Shao J."/>
            <person name="Larry D.J."/>
            <person name="Kronmiller B."/>
            <person name="Shen D."/>
            <person name="Strem M.D."/>
            <person name="Melnick R.L."/>
            <person name="Guiltinan M.J."/>
            <person name="Tyler B.M."/>
            <person name="Meinhardt L.W."/>
            <person name="Bailey B.A."/>
        </authorList>
    </citation>
    <scope>NUCLEOTIDE SEQUENCE [LARGE SCALE GENOMIC DNA]</scope>
    <source>
        <strain evidence="3">zdho120</strain>
    </source>
</reference>
<dbReference type="EMBL" id="NBNE01009153">
    <property type="protein sequence ID" value="OWY98707.1"/>
    <property type="molecule type" value="Genomic_DNA"/>
</dbReference>
<gene>
    <name evidence="2" type="ORF">PHMEG_00030465</name>
</gene>
<evidence type="ECO:0000313" key="2">
    <source>
        <dbReference type="EMBL" id="OWY98707.1"/>
    </source>
</evidence>
<proteinExistence type="predicted"/>
<organism evidence="2 3">
    <name type="scientific">Phytophthora megakarya</name>
    <dbReference type="NCBI Taxonomy" id="4795"/>
    <lineage>
        <taxon>Eukaryota</taxon>
        <taxon>Sar</taxon>
        <taxon>Stramenopiles</taxon>
        <taxon>Oomycota</taxon>
        <taxon>Peronosporomycetes</taxon>
        <taxon>Peronosporales</taxon>
        <taxon>Peronosporaceae</taxon>
        <taxon>Phytophthora</taxon>
    </lineage>
</organism>
<dbReference type="AlphaFoldDB" id="A0A225V199"/>
<evidence type="ECO:0008006" key="4">
    <source>
        <dbReference type="Google" id="ProtNLM"/>
    </source>
</evidence>
<protein>
    <recommendedName>
        <fullName evidence="4">Reverse transcriptase</fullName>
    </recommendedName>
</protein>